<evidence type="ECO:0000313" key="1">
    <source>
        <dbReference type="EMBL" id="CAA3025085.1"/>
    </source>
</evidence>
<organism evidence="1 2">
    <name type="scientific">Olea europaea subsp. europaea</name>
    <dbReference type="NCBI Taxonomy" id="158383"/>
    <lineage>
        <taxon>Eukaryota</taxon>
        <taxon>Viridiplantae</taxon>
        <taxon>Streptophyta</taxon>
        <taxon>Embryophyta</taxon>
        <taxon>Tracheophyta</taxon>
        <taxon>Spermatophyta</taxon>
        <taxon>Magnoliopsida</taxon>
        <taxon>eudicotyledons</taxon>
        <taxon>Gunneridae</taxon>
        <taxon>Pentapetalae</taxon>
        <taxon>asterids</taxon>
        <taxon>lamiids</taxon>
        <taxon>Lamiales</taxon>
        <taxon>Oleaceae</taxon>
        <taxon>Oleeae</taxon>
        <taxon>Olea</taxon>
    </lineage>
</organism>
<accession>A0A8S0V298</accession>
<comment type="caution">
    <text evidence="1">The sequence shown here is derived from an EMBL/GenBank/DDBJ whole genome shotgun (WGS) entry which is preliminary data.</text>
</comment>
<keyword evidence="2" id="KW-1185">Reference proteome</keyword>
<dbReference type="OrthoDB" id="10635310at2759"/>
<proteinExistence type="predicted"/>
<reference evidence="1 2" key="1">
    <citation type="submission" date="2019-12" db="EMBL/GenBank/DDBJ databases">
        <authorList>
            <person name="Alioto T."/>
            <person name="Alioto T."/>
            <person name="Gomez Garrido J."/>
        </authorList>
    </citation>
    <scope>NUCLEOTIDE SEQUENCE [LARGE SCALE GENOMIC DNA]</scope>
</reference>
<dbReference type="EMBL" id="CACTIH010009125">
    <property type="protein sequence ID" value="CAA3025085.1"/>
    <property type="molecule type" value="Genomic_DNA"/>
</dbReference>
<gene>
    <name evidence="1" type="ORF">OLEA9_A021295</name>
</gene>
<name>A0A8S0V298_OLEEU</name>
<sequence length="208" mass="22962">MLRKASFLLGDQSMKSFWIPDSSHSGPLASLTLSQICLGIVPSLDLLRLQLDNPLKFYYSFQQSLITLQGDVPYGHVHVEMKGEALSRGVGSSIKSRVDSTGPTGARNSPAHLMKEAEPSVFALSGSGRKTHRFRKKDQAAKEGRLCHPLLSLTPYVAVSLPGSKLLSDEKMRTARDLQRLGRISVLSKRSSIPLLQRALDPLWLWVN</sequence>
<dbReference type="Proteomes" id="UP000594638">
    <property type="component" value="Unassembled WGS sequence"/>
</dbReference>
<evidence type="ECO:0000313" key="2">
    <source>
        <dbReference type="Proteomes" id="UP000594638"/>
    </source>
</evidence>
<protein>
    <submittedName>
        <fullName evidence="1">Uncharacterized protein</fullName>
    </submittedName>
</protein>
<dbReference type="AlphaFoldDB" id="A0A8S0V298"/>
<dbReference type="Gramene" id="OE9A021295T1">
    <property type="protein sequence ID" value="OE9A021295C1"/>
    <property type="gene ID" value="OE9A021295"/>
</dbReference>